<reference evidence="2 3" key="1">
    <citation type="journal article" date="2015" name="BMC Genomics">
        <title>Insights from the genome of Ophiocordyceps polyrhachis-furcata to pathogenicity and host specificity in insect fungi.</title>
        <authorList>
            <person name="Wichadakul D."/>
            <person name="Kobmoo N."/>
            <person name="Ingsriswang S."/>
            <person name="Tangphatsornruang S."/>
            <person name="Chantasingh D."/>
            <person name="Luangsa-ard J.J."/>
            <person name="Eurwilaichitr L."/>
        </authorList>
    </citation>
    <scope>NUCLEOTIDE SEQUENCE [LARGE SCALE GENOMIC DNA]</scope>
    <source>
        <strain evidence="2 3">BCC 54312</strain>
    </source>
</reference>
<dbReference type="OrthoDB" id="3641511at2759"/>
<protein>
    <submittedName>
        <fullName evidence="2">Uncharacterized protein</fullName>
    </submittedName>
</protein>
<dbReference type="SUPFAM" id="SSF57997">
    <property type="entry name" value="Tropomyosin"/>
    <property type="match status" value="1"/>
</dbReference>
<dbReference type="AlphaFoldDB" id="A0A367LAC3"/>
<comment type="caution">
    <text evidence="2">The sequence shown here is derived from an EMBL/GenBank/DDBJ whole genome shotgun (WGS) entry which is preliminary data.</text>
</comment>
<keyword evidence="3" id="KW-1185">Reference proteome</keyword>
<evidence type="ECO:0000313" key="2">
    <source>
        <dbReference type="EMBL" id="RCI11365.1"/>
    </source>
</evidence>
<evidence type="ECO:0000313" key="3">
    <source>
        <dbReference type="Proteomes" id="UP000253664"/>
    </source>
</evidence>
<accession>A0A367LAC3</accession>
<gene>
    <name evidence="2" type="ORF">L249_7665</name>
</gene>
<feature type="coiled-coil region" evidence="1">
    <location>
        <begin position="42"/>
        <end position="115"/>
    </location>
</feature>
<proteinExistence type="predicted"/>
<sequence>MERVCLPNFPTAADGLRKAAEQLELCDHLPAVDNGVRMLQKMDAIMDRLDQLGQKVEALDQKVDALDRRVDALDRKVDALDRKVDALDRKLDQKVDALDQKFNALDQKVTTLNRNALVRQRNSHVIRGDMNLVPPYSVLTGEVIEDFPRNIDELGRLPVREIEKLLRSLGETVAGSAAEKKRSLSWACGLLSREF</sequence>
<name>A0A367LAC3_9HYPO</name>
<dbReference type="Proteomes" id="UP000253664">
    <property type="component" value="Unassembled WGS sequence"/>
</dbReference>
<dbReference type="Gene3D" id="1.20.5.170">
    <property type="match status" value="2"/>
</dbReference>
<keyword evidence="1" id="KW-0175">Coiled coil</keyword>
<dbReference type="STRING" id="1330021.A0A367LAC3"/>
<dbReference type="EMBL" id="LKCN02000010">
    <property type="protein sequence ID" value="RCI11365.1"/>
    <property type="molecule type" value="Genomic_DNA"/>
</dbReference>
<organism evidence="2 3">
    <name type="scientific">Ophiocordyceps polyrhachis-furcata BCC 54312</name>
    <dbReference type="NCBI Taxonomy" id="1330021"/>
    <lineage>
        <taxon>Eukaryota</taxon>
        <taxon>Fungi</taxon>
        <taxon>Dikarya</taxon>
        <taxon>Ascomycota</taxon>
        <taxon>Pezizomycotina</taxon>
        <taxon>Sordariomycetes</taxon>
        <taxon>Hypocreomycetidae</taxon>
        <taxon>Hypocreales</taxon>
        <taxon>Ophiocordycipitaceae</taxon>
        <taxon>Ophiocordyceps</taxon>
    </lineage>
</organism>
<evidence type="ECO:0000256" key="1">
    <source>
        <dbReference type="SAM" id="Coils"/>
    </source>
</evidence>